<dbReference type="AlphaFoldDB" id="A0AAV4RU42"/>
<organism evidence="1 2">
    <name type="scientific">Caerostris extrusa</name>
    <name type="common">Bark spider</name>
    <name type="synonym">Caerostris bankana</name>
    <dbReference type="NCBI Taxonomy" id="172846"/>
    <lineage>
        <taxon>Eukaryota</taxon>
        <taxon>Metazoa</taxon>
        <taxon>Ecdysozoa</taxon>
        <taxon>Arthropoda</taxon>
        <taxon>Chelicerata</taxon>
        <taxon>Arachnida</taxon>
        <taxon>Araneae</taxon>
        <taxon>Araneomorphae</taxon>
        <taxon>Entelegynae</taxon>
        <taxon>Araneoidea</taxon>
        <taxon>Araneidae</taxon>
        <taxon>Caerostris</taxon>
    </lineage>
</organism>
<keyword evidence="2" id="KW-1185">Reference proteome</keyword>
<sequence>RLSLLHGIIHGGSSVHLDQVLLHPMEHRAQSGAHQFLRRIKAFRHPTKQHCVQ</sequence>
<reference evidence="1 2" key="1">
    <citation type="submission" date="2021-06" db="EMBL/GenBank/DDBJ databases">
        <title>Caerostris extrusa draft genome.</title>
        <authorList>
            <person name="Kono N."/>
            <person name="Arakawa K."/>
        </authorList>
    </citation>
    <scope>NUCLEOTIDE SEQUENCE [LARGE SCALE GENOMIC DNA]</scope>
</reference>
<gene>
    <name evidence="1" type="ORF">CEXT_551</name>
</gene>
<dbReference type="Proteomes" id="UP001054945">
    <property type="component" value="Unassembled WGS sequence"/>
</dbReference>
<accession>A0AAV4RU42</accession>
<comment type="caution">
    <text evidence="1">The sequence shown here is derived from an EMBL/GenBank/DDBJ whole genome shotgun (WGS) entry which is preliminary data.</text>
</comment>
<name>A0AAV4RU42_CAEEX</name>
<proteinExistence type="predicted"/>
<feature type="non-terminal residue" evidence="1">
    <location>
        <position position="1"/>
    </location>
</feature>
<protein>
    <submittedName>
        <fullName evidence="1">Uncharacterized protein</fullName>
    </submittedName>
</protein>
<evidence type="ECO:0000313" key="2">
    <source>
        <dbReference type="Proteomes" id="UP001054945"/>
    </source>
</evidence>
<evidence type="ECO:0000313" key="1">
    <source>
        <dbReference type="EMBL" id="GIY24219.1"/>
    </source>
</evidence>
<dbReference type="EMBL" id="BPLR01008369">
    <property type="protein sequence ID" value="GIY24219.1"/>
    <property type="molecule type" value="Genomic_DNA"/>
</dbReference>